<dbReference type="InterPro" id="IPR005123">
    <property type="entry name" value="Oxoglu/Fe-dep_dioxygenase_dom"/>
</dbReference>
<dbReference type="InterPro" id="IPR026992">
    <property type="entry name" value="DIOX_N"/>
</dbReference>
<dbReference type="Proteomes" id="UP000824469">
    <property type="component" value="Unassembled WGS sequence"/>
</dbReference>
<keyword evidence="3 7" id="KW-0479">Metal-binding</keyword>
<dbReference type="Pfam" id="PF03171">
    <property type="entry name" value="2OG-FeII_Oxy"/>
    <property type="match status" value="1"/>
</dbReference>
<dbReference type="AlphaFoldDB" id="A0AA38FHV3"/>
<dbReference type="Gene3D" id="2.60.120.330">
    <property type="entry name" value="B-lactam Antibiotic, Isopenicillin N Synthase, Chain"/>
    <property type="match status" value="1"/>
</dbReference>
<evidence type="ECO:0000256" key="3">
    <source>
        <dbReference type="ARBA" id="ARBA00022723"/>
    </source>
</evidence>
<evidence type="ECO:0000256" key="1">
    <source>
        <dbReference type="ARBA" id="ARBA00001961"/>
    </source>
</evidence>
<feature type="domain" description="Fe2OG dioxygenase" evidence="8">
    <location>
        <begin position="212"/>
        <end position="311"/>
    </location>
</feature>
<dbReference type="InterPro" id="IPR044861">
    <property type="entry name" value="IPNS-like_FE2OG_OXY"/>
</dbReference>
<evidence type="ECO:0000313" key="9">
    <source>
        <dbReference type="EMBL" id="KAH9302785.1"/>
    </source>
</evidence>
<keyword evidence="10" id="KW-1185">Reference proteome</keyword>
<keyword evidence="6 7" id="KW-0408">Iron</keyword>
<keyword evidence="5 7" id="KW-0560">Oxidoreductase</keyword>
<dbReference type="PROSITE" id="PS51471">
    <property type="entry name" value="FE2OG_OXY"/>
    <property type="match status" value="1"/>
</dbReference>
<protein>
    <recommendedName>
        <fullName evidence="8">Fe2OG dioxygenase domain-containing protein</fullName>
    </recommendedName>
</protein>
<dbReference type="GO" id="GO:0046872">
    <property type="term" value="F:metal ion binding"/>
    <property type="evidence" value="ECO:0007669"/>
    <property type="project" value="UniProtKB-KW"/>
</dbReference>
<evidence type="ECO:0000313" key="10">
    <source>
        <dbReference type="Proteomes" id="UP000824469"/>
    </source>
</evidence>
<dbReference type="GO" id="GO:0002229">
    <property type="term" value="P:defense response to oomycetes"/>
    <property type="evidence" value="ECO:0007669"/>
    <property type="project" value="UniProtKB-ARBA"/>
</dbReference>
<dbReference type="Pfam" id="PF14226">
    <property type="entry name" value="DIOX_N"/>
    <property type="match status" value="1"/>
</dbReference>
<accession>A0AA38FHV3</accession>
<evidence type="ECO:0000256" key="4">
    <source>
        <dbReference type="ARBA" id="ARBA00022964"/>
    </source>
</evidence>
<organism evidence="9 10">
    <name type="scientific">Taxus chinensis</name>
    <name type="common">Chinese yew</name>
    <name type="synonym">Taxus wallichiana var. chinensis</name>
    <dbReference type="NCBI Taxonomy" id="29808"/>
    <lineage>
        <taxon>Eukaryota</taxon>
        <taxon>Viridiplantae</taxon>
        <taxon>Streptophyta</taxon>
        <taxon>Embryophyta</taxon>
        <taxon>Tracheophyta</taxon>
        <taxon>Spermatophyta</taxon>
        <taxon>Pinopsida</taxon>
        <taxon>Pinidae</taxon>
        <taxon>Conifers II</taxon>
        <taxon>Cupressales</taxon>
        <taxon>Taxaceae</taxon>
        <taxon>Taxus</taxon>
    </lineage>
</organism>
<proteinExistence type="inferred from homology"/>
<dbReference type="OMA" id="AWFGHPN"/>
<dbReference type="GO" id="GO:0051213">
    <property type="term" value="F:dioxygenase activity"/>
    <property type="evidence" value="ECO:0007669"/>
    <property type="project" value="UniProtKB-KW"/>
</dbReference>
<dbReference type="PANTHER" id="PTHR47991">
    <property type="entry name" value="OXOGLUTARATE/IRON-DEPENDENT DIOXYGENASE"/>
    <property type="match status" value="1"/>
</dbReference>
<comment type="caution">
    <text evidence="9">The sequence shown here is derived from an EMBL/GenBank/DDBJ whole genome shotgun (WGS) entry which is preliminary data.</text>
</comment>
<dbReference type="InterPro" id="IPR027443">
    <property type="entry name" value="IPNS-like_sf"/>
</dbReference>
<sequence>MEKSCPADDVNFGNESSRPLRCGATMTSDRSHCNQIPKAYIRPLSERPRLDEVALSDDISLIDLTDLNGPNRQLAIHQIQRACQEDGFFHVINHGVPDTDVNTMLAVATEFFTMPTEFREQFYSEDPSSVVRLSTSFNVHKENVCNWRYYLRHHCYPLEKYIDAWPSRPHAYREVVGKYCREVRALVIQLLAAISESLGLEPHFLDKALGNHAQHMAINYYPRCPNPELTFGLPAHSDPNALTVLLQGHVSGLQVLRNGRWCAVQPIPNAFVVNLGDQLEVLSNGIYKSAIHRAVVNCSEARISVPTFYCPSPDAVIQPAPGLITCDNPARYRKFTYEEYYEKFWSKDLVEKTCLNSFTTDGLDANTTAPDDK</sequence>
<evidence type="ECO:0000256" key="5">
    <source>
        <dbReference type="ARBA" id="ARBA00023002"/>
    </source>
</evidence>
<evidence type="ECO:0000256" key="7">
    <source>
        <dbReference type="RuleBase" id="RU003682"/>
    </source>
</evidence>
<gene>
    <name evidence="9" type="ORF">KI387_014368</name>
</gene>
<evidence type="ECO:0000259" key="8">
    <source>
        <dbReference type="PROSITE" id="PS51471"/>
    </source>
</evidence>
<comment type="cofactor">
    <cofactor evidence="1">
        <name>L-ascorbate</name>
        <dbReference type="ChEBI" id="CHEBI:38290"/>
    </cofactor>
</comment>
<dbReference type="InterPro" id="IPR050295">
    <property type="entry name" value="Plant_2OG-oxidoreductases"/>
</dbReference>
<reference evidence="9 10" key="1">
    <citation type="journal article" date="2021" name="Nat. Plants">
        <title>The Taxus genome provides insights into paclitaxel biosynthesis.</title>
        <authorList>
            <person name="Xiong X."/>
            <person name="Gou J."/>
            <person name="Liao Q."/>
            <person name="Li Y."/>
            <person name="Zhou Q."/>
            <person name="Bi G."/>
            <person name="Li C."/>
            <person name="Du R."/>
            <person name="Wang X."/>
            <person name="Sun T."/>
            <person name="Guo L."/>
            <person name="Liang H."/>
            <person name="Lu P."/>
            <person name="Wu Y."/>
            <person name="Zhang Z."/>
            <person name="Ro D.K."/>
            <person name="Shang Y."/>
            <person name="Huang S."/>
            <person name="Yan J."/>
        </authorList>
    </citation>
    <scope>NUCLEOTIDE SEQUENCE [LARGE SCALE GENOMIC DNA]</scope>
    <source>
        <strain evidence="9">Ta-2019</strain>
    </source>
</reference>
<dbReference type="EMBL" id="JAHRHJ020000009">
    <property type="protein sequence ID" value="KAH9302785.1"/>
    <property type="molecule type" value="Genomic_DNA"/>
</dbReference>
<evidence type="ECO:0000256" key="6">
    <source>
        <dbReference type="ARBA" id="ARBA00023004"/>
    </source>
</evidence>
<keyword evidence="4" id="KW-0223">Dioxygenase</keyword>
<evidence type="ECO:0000256" key="2">
    <source>
        <dbReference type="ARBA" id="ARBA00008056"/>
    </source>
</evidence>
<dbReference type="SUPFAM" id="SSF51197">
    <property type="entry name" value="Clavaminate synthase-like"/>
    <property type="match status" value="1"/>
</dbReference>
<name>A0AA38FHV3_TAXCH</name>
<comment type="similarity">
    <text evidence="2 7">Belongs to the iron/ascorbate-dependent oxidoreductase family.</text>
</comment>
<dbReference type="FunFam" id="2.60.120.330:FF:000007">
    <property type="entry name" value="Protein DMR6-like oxygenase 2"/>
    <property type="match status" value="1"/>
</dbReference>